<dbReference type="InterPro" id="IPR032675">
    <property type="entry name" value="LRR_dom_sf"/>
</dbReference>
<name>A0ABN7VQZ1_GIGMA</name>
<evidence type="ECO:0000313" key="2">
    <source>
        <dbReference type="EMBL" id="CAG8793746.1"/>
    </source>
</evidence>
<dbReference type="SMART" id="SM00367">
    <property type="entry name" value="LRR_CC"/>
    <property type="match status" value="8"/>
</dbReference>
<dbReference type="InterPro" id="IPR006553">
    <property type="entry name" value="Leu-rich_rpt_Cys-con_subtyp"/>
</dbReference>
<dbReference type="Gene3D" id="3.80.10.10">
    <property type="entry name" value="Ribonuclease Inhibitor"/>
    <property type="match status" value="1"/>
</dbReference>
<dbReference type="SUPFAM" id="SSF52047">
    <property type="entry name" value="RNI-like"/>
    <property type="match status" value="1"/>
</dbReference>
<evidence type="ECO:0000313" key="3">
    <source>
        <dbReference type="Proteomes" id="UP000789901"/>
    </source>
</evidence>
<gene>
    <name evidence="2" type="ORF">GMARGA_LOCUS21658</name>
</gene>
<protein>
    <submittedName>
        <fullName evidence="2">36344_t:CDS:1</fullName>
    </submittedName>
</protein>
<evidence type="ECO:0000259" key="1">
    <source>
        <dbReference type="Pfam" id="PF25372"/>
    </source>
</evidence>
<sequence>MPFEINENGTDSSDEVTHLEFIGDSASDYDYKVSTSSKDITLLEKFLESACKKQKTSCSSSLRSLKITYYSKLLDNKILHLYPNITSLNFEQSESFTNASLTEIARSYPNLESLNICGNQNITGQSIYKIAQSCKKLRYLDIGFCGNITNDFVYKTVKASCKLELLCIGGLKRYKPISDRTISAIAHSCPNLYHLSLKGCHNITDNSVNKLFQHIYNLKFLELDQCRFITDSSICNIANSCPKLEHLDIGACDASNASICNIVHSCKKLKYLNIRCCRLITDIVINEIAQHCSNLEFLSIVGTNITKDALSELNPKIKIKRDLTLEIKPEKELNDLRTSLVYLVQDL</sequence>
<keyword evidence="3" id="KW-1185">Reference proteome</keyword>
<feature type="domain" description="F-box/LRR-repeat protein 15-like leucin rich repeat" evidence="1">
    <location>
        <begin position="60"/>
        <end position="252"/>
    </location>
</feature>
<dbReference type="Proteomes" id="UP000789901">
    <property type="component" value="Unassembled WGS sequence"/>
</dbReference>
<dbReference type="InterPro" id="IPR001611">
    <property type="entry name" value="Leu-rich_rpt"/>
</dbReference>
<dbReference type="Pfam" id="PF25372">
    <property type="entry name" value="DUF7885"/>
    <property type="match status" value="1"/>
</dbReference>
<proteinExistence type="predicted"/>
<accession>A0ABN7VQZ1</accession>
<dbReference type="PANTHER" id="PTHR13318">
    <property type="entry name" value="PARTNER OF PAIRED, ISOFORM B-RELATED"/>
    <property type="match status" value="1"/>
</dbReference>
<organism evidence="2 3">
    <name type="scientific">Gigaspora margarita</name>
    <dbReference type="NCBI Taxonomy" id="4874"/>
    <lineage>
        <taxon>Eukaryota</taxon>
        <taxon>Fungi</taxon>
        <taxon>Fungi incertae sedis</taxon>
        <taxon>Mucoromycota</taxon>
        <taxon>Glomeromycotina</taxon>
        <taxon>Glomeromycetes</taxon>
        <taxon>Diversisporales</taxon>
        <taxon>Gigasporaceae</taxon>
        <taxon>Gigaspora</taxon>
    </lineage>
</organism>
<reference evidence="2 3" key="1">
    <citation type="submission" date="2021-06" db="EMBL/GenBank/DDBJ databases">
        <authorList>
            <person name="Kallberg Y."/>
            <person name="Tangrot J."/>
            <person name="Rosling A."/>
        </authorList>
    </citation>
    <scope>NUCLEOTIDE SEQUENCE [LARGE SCALE GENOMIC DNA]</scope>
    <source>
        <strain evidence="2 3">120-4 pot B 10/14</strain>
    </source>
</reference>
<dbReference type="InterPro" id="IPR057207">
    <property type="entry name" value="FBXL15_LRR"/>
</dbReference>
<comment type="caution">
    <text evidence="2">The sequence shown here is derived from an EMBL/GenBank/DDBJ whole genome shotgun (WGS) entry which is preliminary data.</text>
</comment>
<dbReference type="Pfam" id="PF13516">
    <property type="entry name" value="LRR_6"/>
    <property type="match status" value="1"/>
</dbReference>
<dbReference type="EMBL" id="CAJVQB010020189">
    <property type="protein sequence ID" value="CAG8793746.1"/>
    <property type="molecule type" value="Genomic_DNA"/>
</dbReference>